<dbReference type="AlphaFoldDB" id="A0A518BL78"/>
<protein>
    <submittedName>
        <fullName evidence="1">Uncharacterized protein</fullName>
    </submittedName>
</protein>
<proteinExistence type="predicted"/>
<evidence type="ECO:0000313" key="2">
    <source>
        <dbReference type="Proteomes" id="UP000316921"/>
    </source>
</evidence>
<dbReference type="EMBL" id="CP036287">
    <property type="protein sequence ID" value="QDU67724.1"/>
    <property type="molecule type" value="Genomic_DNA"/>
</dbReference>
<dbReference type="Proteomes" id="UP000316921">
    <property type="component" value="Chromosome"/>
</dbReference>
<evidence type="ECO:0000313" key="1">
    <source>
        <dbReference type="EMBL" id="QDU67724.1"/>
    </source>
</evidence>
<gene>
    <name evidence="1" type="ORF">Pla133_28120</name>
</gene>
<organism evidence="1 2">
    <name type="scientific">Engelhardtia mirabilis</name>
    <dbReference type="NCBI Taxonomy" id="2528011"/>
    <lineage>
        <taxon>Bacteria</taxon>
        <taxon>Pseudomonadati</taxon>
        <taxon>Planctomycetota</taxon>
        <taxon>Planctomycetia</taxon>
        <taxon>Planctomycetia incertae sedis</taxon>
        <taxon>Engelhardtia</taxon>
    </lineage>
</organism>
<name>A0A518BL78_9BACT</name>
<accession>A0A518BL78</accession>
<sequence length="79" mass="8601">MTARIPDSMDGDLAHNDPDLVEEVGLALMDVALGEAGVKVEIDAAGTPQVTWPRDCTEHLGRLLIHALRVRMLRVEEIG</sequence>
<reference evidence="1 2" key="1">
    <citation type="submission" date="2019-02" db="EMBL/GenBank/DDBJ databases">
        <title>Deep-cultivation of Planctomycetes and their phenomic and genomic characterization uncovers novel biology.</title>
        <authorList>
            <person name="Wiegand S."/>
            <person name="Jogler M."/>
            <person name="Boedeker C."/>
            <person name="Pinto D."/>
            <person name="Vollmers J."/>
            <person name="Rivas-Marin E."/>
            <person name="Kohn T."/>
            <person name="Peeters S.H."/>
            <person name="Heuer A."/>
            <person name="Rast P."/>
            <person name="Oberbeckmann S."/>
            <person name="Bunk B."/>
            <person name="Jeske O."/>
            <person name="Meyerdierks A."/>
            <person name="Storesund J.E."/>
            <person name="Kallscheuer N."/>
            <person name="Luecker S."/>
            <person name="Lage O.M."/>
            <person name="Pohl T."/>
            <person name="Merkel B.J."/>
            <person name="Hornburger P."/>
            <person name="Mueller R.-W."/>
            <person name="Bruemmer F."/>
            <person name="Labrenz M."/>
            <person name="Spormann A.M."/>
            <person name="Op den Camp H."/>
            <person name="Overmann J."/>
            <person name="Amann R."/>
            <person name="Jetten M.S.M."/>
            <person name="Mascher T."/>
            <person name="Medema M.H."/>
            <person name="Devos D.P."/>
            <person name="Kaster A.-K."/>
            <person name="Ovreas L."/>
            <person name="Rohde M."/>
            <person name="Galperin M.Y."/>
            <person name="Jogler C."/>
        </authorList>
    </citation>
    <scope>NUCLEOTIDE SEQUENCE [LARGE SCALE GENOMIC DNA]</scope>
    <source>
        <strain evidence="1 2">Pla133</strain>
    </source>
</reference>
<dbReference type="RefSeq" id="WP_145066123.1">
    <property type="nucleotide sequence ID" value="NZ_CP036287.1"/>
</dbReference>
<dbReference type="KEGG" id="pbap:Pla133_28120"/>
<keyword evidence="2" id="KW-1185">Reference proteome</keyword>